<name>A0ABW2WQQ7_9ACTN</name>
<comment type="caution">
    <text evidence="9">The sequence shown here is derived from an EMBL/GenBank/DDBJ whole genome shotgun (WGS) entry which is preliminary data.</text>
</comment>
<dbReference type="CDD" id="cd06261">
    <property type="entry name" value="TM_PBP2"/>
    <property type="match status" value="1"/>
</dbReference>
<evidence type="ECO:0000256" key="3">
    <source>
        <dbReference type="ARBA" id="ARBA00022475"/>
    </source>
</evidence>
<dbReference type="Proteomes" id="UP001596915">
    <property type="component" value="Unassembled WGS sequence"/>
</dbReference>
<evidence type="ECO:0000256" key="5">
    <source>
        <dbReference type="ARBA" id="ARBA00022989"/>
    </source>
</evidence>
<evidence type="ECO:0000256" key="1">
    <source>
        <dbReference type="ARBA" id="ARBA00004651"/>
    </source>
</evidence>
<evidence type="ECO:0000313" key="9">
    <source>
        <dbReference type="EMBL" id="MFD0622956.1"/>
    </source>
</evidence>
<feature type="transmembrane region" description="Helical" evidence="7">
    <location>
        <begin position="32"/>
        <end position="53"/>
    </location>
</feature>
<keyword evidence="2 7" id="KW-0813">Transport</keyword>
<comment type="subcellular location">
    <subcellularLocation>
        <location evidence="1 7">Cell membrane</location>
        <topology evidence="1 7">Multi-pass membrane protein</topology>
    </subcellularLocation>
</comment>
<evidence type="ECO:0000256" key="6">
    <source>
        <dbReference type="ARBA" id="ARBA00023136"/>
    </source>
</evidence>
<reference evidence="10" key="1">
    <citation type="journal article" date="2019" name="Int. J. Syst. Evol. Microbiol.">
        <title>The Global Catalogue of Microorganisms (GCM) 10K type strain sequencing project: providing services to taxonomists for standard genome sequencing and annotation.</title>
        <authorList>
            <consortium name="The Broad Institute Genomics Platform"/>
            <consortium name="The Broad Institute Genome Sequencing Center for Infectious Disease"/>
            <person name="Wu L."/>
            <person name="Ma J."/>
        </authorList>
    </citation>
    <scope>NUCLEOTIDE SEQUENCE [LARGE SCALE GENOMIC DNA]</scope>
    <source>
        <strain evidence="10">JCM 12607</strain>
    </source>
</reference>
<evidence type="ECO:0000256" key="7">
    <source>
        <dbReference type="RuleBase" id="RU363032"/>
    </source>
</evidence>
<dbReference type="InterPro" id="IPR000515">
    <property type="entry name" value="MetI-like"/>
</dbReference>
<evidence type="ECO:0000256" key="2">
    <source>
        <dbReference type="ARBA" id="ARBA00022448"/>
    </source>
</evidence>
<dbReference type="Gene3D" id="1.10.3720.10">
    <property type="entry name" value="MetI-like"/>
    <property type="match status" value="1"/>
</dbReference>
<keyword evidence="5 7" id="KW-1133">Transmembrane helix</keyword>
<keyword evidence="6 7" id="KW-0472">Membrane</keyword>
<proteinExistence type="inferred from homology"/>
<dbReference type="PANTHER" id="PTHR43386:SF1">
    <property type="entry name" value="D,D-DIPEPTIDE TRANSPORT SYSTEM PERMEASE PROTEIN DDPC-RELATED"/>
    <property type="match status" value="1"/>
</dbReference>
<evidence type="ECO:0000256" key="4">
    <source>
        <dbReference type="ARBA" id="ARBA00022692"/>
    </source>
</evidence>
<dbReference type="InterPro" id="IPR050366">
    <property type="entry name" value="BP-dependent_transpt_permease"/>
</dbReference>
<comment type="similarity">
    <text evidence="7">Belongs to the binding-protein-dependent transport system permease family.</text>
</comment>
<feature type="transmembrane region" description="Helical" evidence="7">
    <location>
        <begin position="209"/>
        <end position="227"/>
    </location>
</feature>
<accession>A0ABW2WQQ7</accession>
<dbReference type="SUPFAM" id="SSF161098">
    <property type="entry name" value="MetI-like"/>
    <property type="match status" value="1"/>
</dbReference>
<dbReference type="PROSITE" id="PS50928">
    <property type="entry name" value="ABC_TM1"/>
    <property type="match status" value="1"/>
</dbReference>
<dbReference type="Pfam" id="PF12911">
    <property type="entry name" value="OppC_N"/>
    <property type="match status" value="1"/>
</dbReference>
<feature type="transmembrane region" description="Helical" evidence="7">
    <location>
        <begin position="94"/>
        <end position="121"/>
    </location>
</feature>
<dbReference type="InterPro" id="IPR025966">
    <property type="entry name" value="OppC_N"/>
</dbReference>
<protein>
    <submittedName>
        <fullName evidence="9">ABC transporter permease</fullName>
    </submittedName>
</protein>
<dbReference type="EMBL" id="JBHTGL010000008">
    <property type="protein sequence ID" value="MFD0622956.1"/>
    <property type="molecule type" value="Genomic_DNA"/>
</dbReference>
<feature type="domain" description="ABC transmembrane type-1" evidence="8">
    <location>
        <begin position="92"/>
        <end position="283"/>
    </location>
</feature>
<dbReference type="PANTHER" id="PTHR43386">
    <property type="entry name" value="OLIGOPEPTIDE TRANSPORT SYSTEM PERMEASE PROTEIN APPC"/>
    <property type="match status" value="1"/>
</dbReference>
<feature type="transmembrane region" description="Helical" evidence="7">
    <location>
        <begin position="141"/>
        <end position="165"/>
    </location>
</feature>
<keyword evidence="4 7" id="KW-0812">Transmembrane</keyword>
<evidence type="ECO:0000259" key="8">
    <source>
        <dbReference type="PROSITE" id="PS50928"/>
    </source>
</evidence>
<feature type="transmembrane region" description="Helical" evidence="7">
    <location>
        <begin position="261"/>
        <end position="283"/>
    </location>
</feature>
<gene>
    <name evidence="9" type="ORF">ACFQ2K_09125</name>
</gene>
<dbReference type="InterPro" id="IPR035906">
    <property type="entry name" value="MetI-like_sf"/>
</dbReference>
<keyword evidence="10" id="KW-1185">Reference proteome</keyword>
<organism evidence="9 10">
    <name type="scientific">Streptomyces sanglieri</name>
    <dbReference type="NCBI Taxonomy" id="193460"/>
    <lineage>
        <taxon>Bacteria</taxon>
        <taxon>Bacillati</taxon>
        <taxon>Actinomycetota</taxon>
        <taxon>Actinomycetes</taxon>
        <taxon>Kitasatosporales</taxon>
        <taxon>Streptomycetaceae</taxon>
        <taxon>Streptomyces</taxon>
    </lineage>
</organism>
<keyword evidence="3" id="KW-1003">Cell membrane</keyword>
<sequence length="317" mass="33926">MSVQIGKVSPSAEAVGPHRSGFLRTALREHKAAVAGLAVIVFFVVLSVIGPYISPYSATAQTCAVYAPPSAQHWLGCDDGGIDMLSELIQGGRVSLLVGFAATLISMVIGGGFGILSGYFGGWVDTSLMRITDYLLVIPDLVLAMVIAEVWGASLFHVIMVIGILEWTSTARIIRAQVMSIRERVYIKRTRGLGAGNARIIGWHILPQVGPLLVANTVLTVAVAIYLETALAFLGLEDPGVTTWGTILNNAFQRTAISSGAWWAIVPDGFVIAAVIVGCFLLGQAIEDTLNPRLKVAHLSVRRWRLRPLIGRGEDAI</sequence>
<dbReference type="Pfam" id="PF00528">
    <property type="entry name" value="BPD_transp_1"/>
    <property type="match status" value="1"/>
</dbReference>
<evidence type="ECO:0000313" key="10">
    <source>
        <dbReference type="Proteomes" id="UP001596915"/>
    </source>
</evidence>